<dbReference type="GO" id="GO:0004812">
    <property type="term" value="F:aminoacyl-tRNA ligase activity"/>
    <property type="evidence" value="ECO:0007669"/>
    <property type="project" value="UniProtKB-KW"/>
</dbReference>
<name>M0LXA4_9EURY</name>
<dbReference type="eggNOG" id="ENOG502N5YJ">
    <property type="taxonomic scope" value="Archaea"/>
</dbReference>
<organism evidence="2 3">
    <name type="scientific">Halococcus hamelinensis 100A6</name>
    <dbReference type="NCBI Taxonomy" id="1132509"/>
    <lineage>
        <taxon>Archaea</taxon>
        <taxon>Methanobacteriati</taxon>
        <taxon>Methanobacteriota</taxon>
        <taxon>Stenosarchaea group</taxon>
        <taxon>Halobacteria</taxon>
        <taxon>Halobacteriales</taxon>
        <taxon>Halococcaceae</taxon>
        <taxon>Halococcus</taxon>
    </lineage>
</organism>
<evidence type="ECO:0000256" key="1">
    <source>
        <dbReference type="SAM" id="MobiDB-lite"/>
    </source>
</evidence>
<evidence type="ECO:0000313" key="2">
    <source>
        <dbReference type="EMBL" id="EMA38071.1"/>
    </source>
</evidence>
<dbReference type="OrthoDB" id="214469at2157"/>
<evidence type="ECO:0000313" key="3">
    <source>
        <dbReference type="Proteomes" id="UP000011566"/>
    </source>
</evidence>
<comment type="caution">
    <text evidence="2">The sequence shown here is derived from an EMBL/GenBank/DDBJ whole genome shotgun (WGS) entry which is preliminary data.</text>
</comment>
<keyword evidence="3" id="KW-1185">Reference proteome</keyword>
<gene>
    <name evidence="2" type="ORF">C447_11560</name>
</gene>
<reference evidence="2 3" key="1">
    <citation type="journal article" date="2014" name="PLoS Genet.">
        <title>Phylogenetically driven sequencing of extremely halophilic archaea reveals strategies for static and dynamic osmo-response.</title>
        <authorList>
            <person name="Becker E.A."/>
            <person name="Seitzer P.M."/>
            <person name="Tritt A."/>
            <person name="Larsen D."/>
            <person name="Krusor M."/>
            <person name="Yao A.I."/>
            <person name="Wu D."/>
            <person name="Madern D."/>
            <person name="Eisen J.A."/>
            <person name="Darling A.E."/>
            <person name="Facciotti M.T."/>
        </authorList>
    </citation>
    <scope>NUCLEOTIDE SEQUENCE [LARGE SCALE GENOMIC DNA]</scope>
    <source>
        <strain evidence="2 3">100A6</strain>
    </source>
</reference>
<dbReference type="Proteomes" id="UP000011566">
    <property type="component" value="Unassembled WGS sequence"/>
</dbReference>
<dbReference type="EMBL" id="AOMB01000032">
    <property type="protein sequence ID" value="EMA38071.1"/>
    <property type="molecule type" value="Genomic_DNA"/>
</dbReference>
<sequence length="220" mass="23706">MNNTTRVGLASSIALVGTTLYWRRRERTVRESLTVSKDWESNTNDVDRENRRAAREAAERLDARVEDLPERVTALDDERRDLRRELDAVRTRWADSWWGSLSEDRSVDDGSGGDDPTVRVVEFEDGELPDARALAKRAMDGEGITLVVAHGDGSFAVAVDEALADEFSATAIGREIAEEAGGGAGGNDRLAAGGGATGALGETAERVGQRLLRTGPLTPA</sequence>
<dbReference type="AlphaFoldDB" id="M0LXA4"/>
<feature type="compositionally biased region" description="Gly residues" evidence="1">
    <location>
        <begin position="180"/>
        <end position="198"/>
    </location>
</feature>
<dbReference type="PATRIC" id="fig|1132509.6.peg.2625"/>
<dbReference type="Gene3D" id="3.10.310.40">
    <property type="match status" value="1"/>
</dbReference>
<dbReference type="Gene3D" id="6.10.250.550">
    <property type="match status" value="1"/>
</dbReference>
<feature type="region of interest" description="Disordered" evidence="1">
    <location>
        <begin position="179"/>
        <end position="220"/>
    </location>
</feature>
<accession>M0LXA4</accession>
<protein>
    <submittedName>
        <fullName evidence="2">Alanyl-tRNA synthetase</fullName>
    </submittedName>
</protein>
<proteinExistence type="predicted"/>
<dbReference type="RefSeq" id="WP_007694017.1">
    <property type="nucleotide sequence ID" value="NZ_AOMB01000032.1"/>
</dbReference>
<keyword evidence="2" id="KW-0436">Ligase</keyword>
<keyword evidence="2" id="KW-0030">Aminoacyl-tRNA synthetase</keyword>